<comment type="caution">
    <text evidence="7">The sequence shown here is derived from an EMBL/GenBank/DDBJ whole genome shotgun (WGS) entry which is preliminary data.</text>
</comment>
<feature type="binding site" evidence="5">
    <location>
        <begin position="17"/>
        <end position="21"/>
    </location>
    <ligand>
        <name>ATP</name>
        <dbReference type="ChEBI" id="CHEBI:30616"/>
    </ligand>
</feature>
<dbReference type="GO" id="GO:0046314">
    <property type="term" value="P:phosphocreatine biosynthetic process"/>
    <property type="evidence" value="ECO:0007669"/>
    <property type="project" value="InterPro"/>
</dbReference>
<evidence type="ECO:0000256" key="2">
    <source>
        <dbReference type="ARBA" id="ARBA00022741"/>
    </source>
</evidence>
<dbReference type="HOGENOM" id="CLU_066591_1_0_9"/>
<gene>
    <name evidence="7" type="ORF">BUTYVIB_00927</name>
</gene>
<keyword evidence="3 5" id="KW-0418">Kinase</keyword>
<dbReference type="PROSITE" id="PS51510">
    <property type="entry name" value="PHOSPHAGEN_KINASE_C"/>
    <property type="match status" value="1"/>
</dbReference>
<dbReference type="AlphaFoldDB" id="D4RYL9"/>
<comment type="similarity">
    <text evidence="5">Belongs to the ATP:guanido phosphotransferase family.</text>
</comment>
<dbReference type="InterPro" id="IPR014746">
    <property type="entry name" value="Gln_synth/guanido_kin_cat_dom"/>
</dbReference>
<keyword evidence="8" id="KW-1185">Reference proteome</keyword>
<feature type="binding site" evidence="5">
    <location>
        <begin position="163"/>
        <end position="167"/>
    </location>
    <ligand>
        <name>ATP</name>
        <dbReference type="ChEBI" id="CHEBI:30616"/>
    </ligand>
</feature>
<keyword evidence="2 5" id="KW-0547">Nucleotide-binding</keyword>
<name>D4RYL9_9FIRM</name>
<organism evidence="7 8">
    <name type="scientific">Eshraghiella crossota DSM 2876</name>
    <dbReference type="NCBI Taxonomy" id="511680"/>
    <lineage>
        <taxon>Bacteria</taxon>
        <taxon>Bacillati</taxon>
        <taxon>Bacillota</taxon>
        <taxon>Clostridia</taxon>
        <taxon>Lachnospirales</taxon>
        <taxon>Lachnospiraceae</taxon>
        <taxon>Eshraghiella</taxon>
    </lineage>
</organism>
<dbReference type="PANTHER" id="PTHR11547:SF38">
    <property type="entry name" value="ARGININE KINASE 1-RELATED"/>
    <property type="match status" value="1"/>
</dbReference>
<dbReference type="Pfam" id="PF00217">
    <property type="entry name" value="ATP-gua_Ptrans"/>
    <property type="match status" value="1"/>
</dbReference>
<dbReference type="eggNOG" id="COG3869">
    <property type="taxonomic scope" value="Bacteria"/>
</dbReference>
<reference evidence="7 8" key="1">
    <citation type="submission" date="2010-02" db="EMBL/GenBank/DDBJ databases">
        <authorList>
            <person name="Weinstock G."/>
            <person name="Sodergren E."/>
            <person name="Clifton S."/>
            <person name="Fulton L."/>
            <person name="Fulton B."/>
            <person name="Courtney L."/>
            <person name="Fronick C."/>
            <person name="Harrison M."/>
            <person name="Strong C."/>
            <person name="Farmer C."/>
            <person name="Delahaunty K."/>
            <person name="Markovic C."/>
            <person name="Hall O."/>
            <person name="Minx P."/>
            <person name="Tomlinson C."/>
            <person name="Mitreva M."/>
            <person name="Nelson J."/>
            <person name="Hou S."/>
            <person name="Wollam A."/>
            <person name="Pepin K.H."/>
            <person name="Johnson M."/>
            <person name="Bhonagiri V."/>
            <person name="Zhang X."/>
            <person name="Suruliraj S."/>
            <person name="Warren W."/>
            <person name="Chinwalla A."/>
            <person name="Mardis E.R."/>
            <person name="Wilson R.K."/>
        </authorList>
    </citation>
    <scope>NUCLEOTIDE SEQUENCE [LARGE SCALE GENOMIC DNA]</scope>
    <source>
        <strain evidence="7 8">DSM 2876</strain>
    </source>
</reference>
<feature type="domain" description="Phosphagen kinase C-terminal" evidence="6">
    <location>
        <begin position="14"/>
        <end position="241"/>
    </location>
</feature>
<dbReference type="GeneID" id="98918804"/>
<dbReference type="Gene3D" id="3.30.590.10">
    <property type="entry name" value="Glutamine synthetase/guanido kinase, catalytic domain"/>
    <property type="match status" value="1"/>
</dbReference>
<protein>
    <submittedName>
        <fullName evidence="7">ATP:guanido phosphotransferase, C-terminal catalytic domain protein</fullName>
    </submittedName>
</protein>
<evidence type="ECO:0000313" key="7">
    <source>
        <dbReference type="EMBL" id="EFF68843.1"/>
    </source>
</evidence>
<dbReference type="GO" id="GO:0005615">
    <property type="term" value="C:extracellular space"/>
    <property type="evidence" value="ECO:0007669"/>
    <property type="project" value="TreeGrafter"/>
</dbReference>
<dbReference type="EMBL" id="ABWN01000023">
    <property type="protein sequence ID" value="EFF68843.1"/>
    <property type="molecule type" value="Genomic_DNA"/>
</dbReference>
<dbReference type="InterPro" id="IPR000749">
    <property type="entry name" value="ATP-guanido_PTrfase"/>
</dbReference>
<dbReference type="RefSeq" id="WP_005602132.1">
    <property type="nucleotide sequence ID" value="NZ_GG663522.1"/>
</dbReference>
<dbReference type="CDD" id="cd07930">
    <property type="entry name" value="bacterial_phosphagen_kinase"/>
    <property type="match status" value="1"/>
</dbReference>
<dbReference type="GO" id="GO:0004111">
    <property type="term" value="F:creatine kinase activity"/>
    <property type="evidence" value="ECO:0007669"/>
    <property type="project" value="InterPro"/>
</dbReference>
<feature type="binding site" evidence="5">
    <location>
        <position position="112"/>
    </location>
    <ligand>
        <name>ATP</name>
        <dbReference type="ChEBI" id="CHEBI:30616"/>
    </ligand>
</feature>
<evidence type="ECO:0000313" key="8">
    <source>
        <dbReference type="Proteomes" id="UP000006238"/>
    </source>
</evidence>
<comment type="caution">
    <text evidence="5">Lacks conserved residue(s) required for the propagation of feature annotation.</text>
</comment>
<evidence type="ECO:0000259" key="6">
    <source>
        <dbReference type="PROSITE" id="PS51510"/>
    </source>
</evidence>
<proteinExistence type="inferred from homology"/>
<evidence type="ECO:0000256" key="1">
    <source>
        <dbReference type="ARBA" id="ARBA00022679"/>
    </source>
</evidence>
<keyword evidence="4 5" id="KW-0067">ATP-binding</keyword>
<dbReference type="Proteomes" id="UP000006238">
    <property type="component" value="Unassembled WGS sequence"/>
</dbReference>
<feature type="binding site" evidence="5">
    <location>
        <begin position="194"/>
        <end position="199"/>
    </location>
    <ligand>
        <name>ATP</name>
        <dbReference type="ChEBI" id="CHEBI:30616"/>
    </ligand>
</feature>
<sequence>MLKWYEHEETAGDIVISSRIRLARNFNDYLFADKISEEDAAKMINSVAKRFETDYPEEFRCLYMKECSESGRNALKEKRVITSYLAGKNNGAVILSEDEGTSVLLNGEDHVRIQVLCNGMDIQSCFKKANEIDDYIDAHFDYAFDEKYGYKTTFPTNTGTGMKAGYTLHLPSLSDARRLNDISAELGRFGLKFRTVYGDGQNGYGNLYQISTQKTLGQDEREVIKDLDDIVLQIVNQEKEQREHFYKKDKIQMDDEIYKSYGVLKYARKLSLKDSMVLISELMTGVSLGVLQFAHNGRYNINELIMDIQPAVLRQNSGKAMSVAETDVLRAEYIRKYLPEII</sequence>
<dbReference type="InterPro" id="IPR022414">
    <property type="entry name" value="ATP-guanido_PTrfase_cat"/>
</dbReference>
<dbReference type="GO" id="GO:0005524">
    <property type="term" value="F:ATP binding"/>
    <property type="evidence" value="ECO:0007669"/>
    <property type="project" value="UniProtKB-UniRule"/>
</dbReference>
<dbReference type="PANTHER" id="PTHR11547">
    <property type="entry name" value="ARGININE OR CREATINE KINASE"/>
    <property type="match status" value="1"/>
</dbReference>
<evidence type="ECO:0000256" key="5">
    <source>
        <dbReference type="PROSITE-ProRule" id="PRU00843"/>
    </source>
</evidence>
<evidence type="ECO:0000256" key="4">
    <source>
        <dbReference type="ARBA" id="ARBA00022840"/>
    </source>
</evidence>
<evidence type="ECO:0000256" key="3">
    <source>
        <dbReference type="ARBA" id="ARBA00022777"/>
    </source>
</evidence>
<keyword evidence="1 5" id="KW-0808">Transferase</keyword>
<dbReference type="InterPro" id="IPR023660">
    <property type="entry name" value="Arg_Kinase"/>
</dbReference>
<accession>D4RYL9</accession>
<dbReference type="SUPFAM" id="SSF55931">
    <property type="entry name" value="Glutamine synthetase/guanido kinase"/>
    <property type="match status" value="1"/>
</dbReference>